<feature type="compositionally biased region" description="Polar residues" evidence="20">
    <location>
        <begin position="834"/>
        <end position="850"/>
    </location>
</feature>
<sequence length="3036" mass="339987">MLDVEGELQYWKLDVDRNWSLQWMAPRDKCSVFNACGNFGSCNLHRMLACRCLPGFKPASPESWRNGDFSGGCSINSAVCEKNDTFSRLKMMRVGKQDYKFEVDGETKCREECLNNCPCQAYSFVKGEVNKRRDRQPSINMCLIWKDVLKDLQEANSDGGRDLSVRVAIADTVVDGKSGGTSRKKKPLSLIVGVTIASVIVLSSIFLYTCILMRKKAKRRESQQNTERNAALMYGTEKRVKNFIDAEELNEEDKKGIDAKSCKPCGINVIPYPLSTGSDCGDPMYSSFHCNTSTGKLSFNAQNGTYNVTTIDQDKRTFAIQDKDGDHCNSSTGGQMREFNLSLPFKMIDFKPWCDTVEGNFGSNISSQGLVEIVIGWEPPPEPVCTSSADCEDWPNSTCKNVTGNGKMRCQCNSNFRWDDMALNCVQDVDGHIGGSSRKKKPLSLIVGVTIASVIVLSSIFLYTCILMRKKAKRRESLQNTERNAALMYGTEKRVKNFIDAEELNEEDKKGIDVPFFDLDSILAATDYFSEENKLGRGGFGPVYKGKFPGGQEIAIKRLSSVSGQGLEEFKNEVILIARLQHRNLVRLVGYCIEGVEKILLYEYMPNKSLDSFIFDRAPGILLNWETRFDIILGVARGLLYLHQDSRLRIIHRDMKTSNILLDAEMNPKISDFGLARMFEGKQTEGSTNRVVGTYGYMAPEYALDGLFSVKSDVFSFGVVVIEILSGRRNGGYFNSDEAQSLLVYAWRIWREDKALDLMDETLHESCNTNEFLRCLNAALLCVQDDPADRPTMSNVVVMLSSEAANLPVPKEPAFFIRRGSSGTASTSSKQERGLSSTAFSSSKQETSIDTEVASDEDTITYPSVAIGVDRQESLVSAGKRFELGFFTPEESTISTIYLGIWYYKSNPRIVVWVANRAIPLPDDEAGLSIERDGNLKILHGDGTSYWSTELPSTSKSAYREAKLLDSGNLVFRDTNNTLVTTNLWESFAHPTDTFLPGMKMRENLKLISWESKADPKKGKFSFQLDERSDQFVIFNIDHTKHWVNGESGDFFSSERMPDKMTNFLLNTTGPVERFPLKTNRSAPYPKSRNSTLPPSDYNNTRIMLDVEGELQYWKLDKDKKWSLQWMAPGDKCSVSNACGNSGSCNLNNIFACRCLPGFKPQSPESWRNGSFSDGCIRSSDVCGKNITFLRLKMMRVGQEDNKYEVENETKCREDCLNNCLCQAYSFVRGEHNREREPINQCLIWTDVLKDLQEEYSDGVPDLFVRADTELKAKSCKPCGINVIPYPLSNGSDCGDPMYSGFDCDNSTGKLSFKIQNGTYNVTTIDQDIRTFVIQDEDVDYCTSSAGGQKREFNLSLPFKINSFKPRCDTVAGNFGSNISSQGLVEIVIGWEPPPEPVCTSSADCEDWPNSTCKNVTGNGKMRCQCNSNFRWDSMALKCVQVLYGQSGGFSRKKKPLSLIVGVTIASVIVLSSIFLYTCILMKKKAKRRESQQNTERNAALMYGTEKRVKNFIDAEELNEEDKKGIDVPFFDLDSILDATDYFSEENKLGRGGFGPVYKGKFPGGQEIAIKRLSSVSGQGLEEFKNEVILIARLQHRNLVRLVGYCIKGVEKILLYEYMPNKSLDSFIFDRAPGILLNWETRFDIILGVARGLLYLHQDSRLRIIHRDMKTSNILLDAEMNPKISDFGLARMFEGKQTEGSTNRVVGTYGYMAPEYALDGLFSVKSDVFSFGVVVIEILSGKRNGGYFNSDEAQSLLVYAWRIWREDKALDLMDKTLHESCNTNEFLRCLNAALLCVQDDPADRPTMSNVVLMLSSEIANLPVPKEPAFSIRRGFSGIASTSSKQERGLSGTTFSSSKQETSIDTEVASDEASVKRKCKICGTTIIPYPLSTGPNCGDKMYYSFLCDDSSGQLSFEMPDGKNYNVTGIDEELQKFSIRVGDDDCKANESMGYSTESWPFNVIGRCDANLSKSRLGSSFEDTGFSEVEIRWTAPSEPLCSSLDECNDWPHSTCSSATDGKKRCLCIKSFRWDPKTVDCIPASKKKRGSLFLVLLGVIGASVIIPCASFLLCYLGKSKKGMFPGGQEIAIKRLSSGSGQGMEEFKNEIILIAKLQHRNLVRLLGYCVQGCEKIGYMAPEYAMDGVFSMKSDVFSFGVVVLEILSGKRNKEFYKSDKGFSLSAYAWRLWKEEKVLDLMDRALCETCDANEFVRRGLNQRDLRAMLSAVFFSYAFFLCCFARDTITYTSGSIRYDRQETLVSAGKRFELGFFTPEESTDSRRHLGIWYYKSNPRIVVWVANRTIPLPDDEAGLAIAKDGNLKILHGDGTSYWSTELPSTSKPAYREAKLLDSGNLVFRDTNNTLVTTNLWESFAHPTDTFLPGMKMRENLKLISWESKADPKEGNFSFQLDKGRNQFVIFNDHTEHWVNGESSDFFSSERMPDGMTNFLSNTTGSDNNTMIRLDVEGELQLYWNFDVDTDWSLQWMAPIDKCSVSNACGNFGSCNLYNMLACRCLPGFKPTSPESWRNGDFSGGCSRSSDVCGKNDTFLSLKMKRVGQEDKKIAAENETICREMCLNNCSCQAYSFVNRGVNMRRDGIKNLCLIWTYVLKDLQEDYSYGGRDLFVRVAIADTVVDGQSGGSSRKKKPLSLIVGVTIASVIVLSSIFLYTCILMRKKAKRRDAEELNEEDKKGIDVPFFDLDSILAATDYFSEENKLGRGGFGPVYKGKFPGGQEIAIKRLSSVSGQGLEEFKNEVILIARLQHRNLVRLVGYCIKGVEKILLYEYMPNKSLDSFIFDRAPGILLNWETRFDIILGVARGLLYLHQDSRLRIIHRDMKTSNILLDAEMNPKISDFGLARMFEGKQTEGSTNRVVGTYGYMAPEYALDGLFSVKSDVFSFGVVVIEILSGKRNGGYFNSVEAQSLLVYAWRFWSEDKALDLMDETLHESCNTNEFLRCLNAALLCVQDDPADRPTMSNVVLMLSSEIANLPVPKEPAIFIRRGSSGTASTSSKQERGLSGTAFSSSKQETSIDKEVASDEGG</sequence>
<dbReference type="PROSITE" id="PS50927">
    <property type="entry name" value="BULB_LECTIN"/>
    <property type="match status" value="2"/>
</dbReference>
<accession>A0A6N2KJU0</accession>
<dbReference type="InterPro" id="IPR000719">
    <property type="entry name" value="Prot_kinase_dom"/>
</dbReference>
<dbReference type="InterPro" id="IPR001480">
    <property type="entry name" value="Bulb-type_lectin_dom"/>
</dbReference>
<feature type="region of interest" description="Disordered" evidence="20">
    <location>
        <begin position="1842"/>
        <end position="1863"/>
    </location>
</feature>
<dbReference type="Pfam" id="PF00954">
    <property type="entry name" value="S_locus_glycop"/>
    <property type="match status" value="3"/>
</dbReference>
<keyword evidence="13 21" id="KW-0472">Membrane</keyword>
<evidence type="ECO:0000256" key="17">
    <source>
        <dbReference type="ARBA" id="ARBA00047899"/>
    </source>
</evidence>
<dbReference type="InterPro" id="IPR036426">
    <property type="entry name" value="Bulb-type_lectin_dom_sf"/>
</dbReference>
<feature type="transmembrane region" description="Helical" evidence="21">
    <location>
        <begin position="2048"/>
        <end position="2069"/>
    </location>
</feature>
<dbReference type="Gene3D" id="3.30.200.20">
    <property type="entry name" value="Phosphorylase Kinase, domain 1"/>
    <property type="match status" value="4"/>
</dbReference>
<feature type="domain" description="Apple" evidence="25">
    <location>
        <begin position="80"/>
        <end position="168"/>
    </location>
</feature>
<dbReference type="CDD" id="cd14066">
    <property type="entry name" value="STKc_IRAK"/>
    <property type="match status" value="3"/>
</dbReference>
<dbReference type="Pfam" id="PF07714">
    <property type="entry name" value="PK_Tyr_Ser-Thr"/>
    <property type="match status" value="4"/>
</dbReference>
<evidence type="ECO:0000256" key="12">
    <source>
        <dbReference type="ARBA" id="ARBA00022989"/>
    </source>
</evidence>
<keyword evidence="3" id="KW-1003">Cell membrane</keyword>
<evidence type="ECO:0000256" key="20">
    <source>
        <dbReference type="SAM" id="MobiDB-lite"/>
    </source>
</evidence>
<dbReference type="PROSITE" id="PS50011">
    <property type="entry name" value="PROTEIN_KINASE_DOM"/>
    <property type="match status" value="3"/>
</dbReference>
<feature type="domain" description="Bulb-type lectin" evidence="24">
    <location>
        <begin position="860"/>
        <end position="985"/>
    </location>
</feature>
<evidence type="ECO:0000259" key="22">
    <source>
        <dbReference type="PROSITE" id="PS50011"/>
    </source>
</evidence>
<evidence type="ECO:0000256" key="9">
    <source>
        <dbReference type="ARBA" id="ARBA00022741"/>
    </source>
</evidence>
<keyword evidence="6 21" id="KW-0812">Transmembrane</keyword>
<dbReference type="Pfam" id="PF08276">
    <property type="entry name" value="PAN_2"/>
    <property type="match status" value="3"/>
</dbReference>
<feature type="compositionally biased region" description="Low complexity" evidence="20">
    <location>
        <begin position="820"/>
        <end position="829"/>
    </location>
</feature>
<dbReference type="Gene3D" id="1.10.510.10">
    <property type="entry name" value="Transferase(Phosphotransferase) domain 1"/>
    <property type="match status" value="4"/>
</dbReference>
<feature type="domain" description="EGF-like" evidence="23">
    <location>
        <begin position="2484"/>
        <end position="2520"/>
    </location>
</feature>
<keyword evidence="7" id="KW-0732">Signal</keyword>
<feature type="transmembrane region" description="Helical" evidence="21">
    <location>
        <begin position="2644"/>
        <end position="2667"/>
    </location>
</feature>
<proteinExistence type="predicted"/>
<keyword evidence="9" id="KW-0547">Nucleotide-binding</keyword>
<feature type="domain" description="Protein kinase" evidence="22">
    <location>
        <begin position="529"/>
        <end position="815"/>
    </location>
</feature>
<feature type="compositionally biased region" description="Low complexity" evidence="20">
    <location>
        <begin position="2997"/>
        <end position="3006"/>
    </location>
</feature>
<feature type="domain" description="Bulb-type lectin" evidence="24">
    <location>
        <begin position="2241"/>
        <end position="2366"/>
    </location>
</feature>
<evidence type="ECO:0000256" key="1">
    <source>
        <dbReference type="ARBA" id="ARBA00004251"/>
    </source>
</evidence>
<feature type="domain" description="Apple" evidence="25">
    <location>
        <begin position="1183"/>
        <end position="1268"/>
    </location>
</feature>
<feature type="transmembrane region" description="Helical" evidence="21">
    <location>
        <begin position="188"/>
        <end position="211"/>
    </location>
</feature>
<evidence type="ECO:0000256" key="10">
    <source>
        <dbReference type="ARBA" id="ARBA00022777"/>
    </source>
</evidence>
<reference evidence="26" key="1">
    <citation type="submission" date="2019-03" db="EMBL/GenBank/DDBJ databases">
        <authorList>
            <person name="Mank J."/>
            <person name="Almeida P."/>
        </authorList>
    </citation>
    <scope>NUCLEOTIDE SEQUENCE</scope>
    <source>
        <strain evidence="26">78183</strain>
    </source>
</reference>
<evidence type="ECO:0000256" key="4">
    <source>
        <dbReference type="ARBA" id="ARBA00022527"/>
    </source>
</evidence>
<gene>
    <name evidence="26" type="ORF">SVIM_LOCUS98265</name>
</gene>
<dbReference type="InterPro" id="IPR003609">
    <property type="entry name" value="Pan_app"/>
</dbReference>
<keyword evidence="4" id="KW-0723">Serine/threonine-protein kinase</keyword>
<dbReference type="EMBL" id="CAADRP010000458">
    <property type="protein sequence ID" value="VFU28810.1"/>
    <property type="molecule type" value="Genomic_DNA"/>
</dbReference>
<dbReference type="GO" id="GO:0004674">
    <property type="term" value="F:protein serine/threonine kinase activity"/>
    <property type="evidence" value="ECO:0007669"/>
    <property type="project" value="UniProtKB-KW"/>
</dbReference>
<evidence type="ECO:0000256" key="18">
    <source>
        <dbReference type="ARBA" id="ARBA00048679"/>
    </source>
</evidence>
<feature type="transmembrane region" description="Helical" evidence="21">
    <location>
        <begin position="1457"/>
        <end position="1480"/>
    </location>
</feature>
<feature type="region of interest" description="Disordered" evidence="20">
    <location>
        <begin position="820"/>
        <end position="855"/>
    </location>
</feature>
<feature type="compositionally biased region" description="Polar residues" evidence="20">
    <location>
        <begin position="1850"/>
        <end position="1863"/>
    </location>
</feature>
<organism evidence="26">
    <name type="scientific">Salix viminalis</name>
    <name type="common">Common osier</name>
    <name type="synonym">Basket willow</name>
    <dbReference type="NCBI Taxonomy" id="40686"/>
    <lineage>
        <taxon>Eukaryota</taxon>
        <taxon>Viridiplantae</taxon>
        <taxon>Streptophyta</taxon>
        <taxon>Embryophyta</taxon>
        <taxon>Tracheophyta</taxon>
        <taxon>Spermatophyta</taxon>
        <taxon>Magnoliopsida</taxon>
        <taxon>eudicotyledons</taxon>
        <taxon>Gunneridae</taxon>
        <taxon>Pentapetalae</taxon>
        <taxon>rosids</taxon>
        <taxon>fabids</taxon>
        <taxon>Malpighiales</taxon>
        <taxon>Salicaceae</taxon>
        <taxon>Saliceae</taxon>
        <taxon>Salix</taxon>
    </lineage>
</organism>
<dbReference type="InterPro" id="IPR011009">
    <property type="entry name" value="Kinase-like_dom_sf"/>
</dbReference>
<dbReference type="SUPFAM" id="SSF56112">
    <property type="entry name" value="Protein kinase-like (PK-like)"/>
    <property type="match status" value="4"/>
</dbReference>
<evidence type="ECO:0000313" key="26">
    <source>
        <dbReference type="EMBL" id="VFU28810.1"/>
    </source>
</evidence>
<dbReference type="GO" id="GO:0005886">
    <property type="term" value="C:plasma membrane"/>
    <property type="evidence" value="ECO:0007669"/>
    <property type="project" value="UniProtKB-SubCell"/>
</dbReference>
<dbReference type="InterPro" id="IPR000858">
    <property type="entry name" value="S_locus_glycoprot_dom"/>
</dbReference>
<evidence type="ECO:0000256" key="14">
    <source>
        <dbReference type="ARBA" id="ARBA00023157"/>
    </source>
</evidence>
<evidence type="ECO:0000256" key="19">
    <source>
        <dbReference type="PROSITE-ProRule" id="PRU00076"/>
    </source>
</evidence>
<dbReference type="CDD" id="cd01098">
    <property type="entry name" value="PAN_AP_plant"/>
    <property type="match status" value="3"/>
</dbReference>
<dbReference type="InterPro" id="IPR008271">
    <property type="entry name" value="Ser/Thr_kinase_AS"/>
</dbReference>
<keyword evidence="16" id="KW-0325">Glycoprotein</keyword>
<dbReference type="PROSITE" id="PS00108">
    <property type="entry name" value="PROTEIN_KINASE_ST"/>
    <property type="match status" value="3"/>
</dbReference>
<dbReference type="GO" id="GO:0005524">
    <property type="term" value="F:ATP binding"/>
    <property type="evidence" value="ECO:0007669"/>
    <property type="project" value="UniProtKB-KW"/>
</dbReference>
<evidence type="ECO:0000259" key="24">
    <source>
        <dbReference type="PROSITE" id="PS50927"/>
    </source>
</evidence>
<keyword evidence="12 21" id="KW-1133">Transmembrane helix</keyword>
<dbReference type="Gene3D" id="2.90.10.10">
    <property type="entry name" value="Bulb-type lectin domain"/>
    <property type="match status" value="2"/>
</dbReference>
<dbReference type="PANTHER" id="PTHR27002:SF1111">
    <property type="entry name" value="NON-SPECIFIC SERINE_THREONINE PROTEIN KINASE"/>
    <property type="match status" value="1"/>
</dbReference>
<dbReference type="GO" id="GO:0030246">
    <property type="term" value="F:carbohydrate binding"/>
    <property type="evidence" value="ECO:0007669"/>
    <property type="project" value="UniProtKB-KW"/>
</dbReference>
<dbReference type="CDD" id="cd00028">
    <property type="entry name" value="B_lectin"/>
    <property type="match status" value="2"/>
</dbReference>
<evidence type="ECO:0000256" key="16">
    <source>
        <dbReference type="ARBA" id="ARBA00023180"/>
    </source>
</evidence>
<dbReference type="FunFam" id="1.10.510.10:FF:000060">
    <property type="entry name" value="G-type lectin S-receptor-like serine/threonine-protein kinase"/>
    <property type="match status" value="3"/>
</dbReference>
<dbReference type="FunFam" id="3.30.200.20:FF:000330">
    <property type="entry name" value="G-type lectin S-receptor-like serine/threonine-protein kinase At4g03230"/>
    <property type="match status" value="3"/>
</dbReference>
<keyword evidence="14" id="KW-1015">Disulfide bond</keyword>
<dbReference type="CDD" id="cd00054">
    <property type="entry name" value="EGF_CA"/>
    <property type="match status" value="1"/>
</dbReference>
<evidence type="ECO:0000256" key="6">
    <source>
        <dbReference type="ARBA" id="ARBA00022692"/>
    </source>
</evidence>
<keyword evidence="5" id="KW-0808">Transferase</keyword>
<feature type="domain" description="EGF-like" evidence="23">
    <location>
        <begin position="1129"/>
        <end position="1165"/>
    </location>
</feature>
<comment type="catalytic activity">
    <reaction evidence="17">
        <text>L-threonyl-[protein] + ATP = O-phospho-L-threonyl-[protein] + ADP + H(+)</text>
        <dbReference type="Rhea" id="RHEA:46608"/>
        <dbReference type="Rhea" id="RHEA-COMP:11060"/>
        <dbReference type="Rhea" id="RHEA-COMP:11605"/>
        <dbReference type="ChEBI" id="CHEBI:15378"/>
        <dbReference type="ChEBI" id="CHEBI:30013"/>
        <dbReference type="ChEBI" id="CHEBI:30616"/>
        <dbReference type="ChEBI" id="CHEBI:61977"/>
        <dbReference type="ChEBI" id="CHEBI:456216"/>
        <dbReference type="EC" id="2.7.11.1"/>
    </reaction>
</comment>
<feature type="domain" description="EGF-like" evidence="23">
    <location>
        <begin position="26"/>
        <end position="62"/>
    </location>
</feature>
<name>A0A6N2KJU0_SALVM</name>
<feature type="domain" description="Apple" evidence="25">
    <location>
        <begin position="2538"/>
        <end position="2624"/>
    </location>
</feature>
<keyword evidence="19" id="KW-0245">EGF-like domain</keyword>
<comment type="caution">
    <text evidence="19">Lacks conserved residue(s) required for the propagation of feature annotation.</text>
</comment>
<dbReference type="SUPFAM" id="SSF51110">
    <property type="entry name" value="alpha-D-mannose-specific plant lectins"/>
    <property type="match status" value="2"/>
</dbReference>
<dbReference type="PROSITE" id="PS50026">
    <property type="entry name" value="EGF_3"/>
    <property type="match status" value="3"/>
</dbReference>
<dbReference type="SMART" id="SM00473">
    <property type="entry name" value="PAN_AP"/>
    <property type="match status" value="3"/>
</dbReference>
<evidence type="ECO:0000259" key="23">
    <source>
        <dbReference type="PROSITE" id="PS50026"/>
    </source>
</evidence>
<dbReference type="SMART" id="SM00108">
    <property type="entry name" value="B_lectin"/>
    <property type="match status" value="2"/>
</dbReference>
<feature type="region of interest" description="Disordered" evidence="20">
    <location>
        <begin position="2997"/>
        <end position="3036"/>
    </location>
</feature>
<evidence type="ECO:0000256" key="7">
    <source>
        <dbReference type="ARBA" id="ARBA00022729"/>
    </source>
</evidence>
<comment type="subcellular location">
    <subcellularLocation>
        <location evidence="1">Cell membrane</location>
        <topology evidence="1">Single-pass type I membrane protein</topology>
    </subcellularLocation>
</comment>
<dbReference type="EC" id="2.7.11.1" evidence="2"/>
<keyword evidence="11" id="KW-0067">ATP-binding</keyword>
<dbReference type="InterPro" id="IPR000742">
    <property type="entry name" value="EGF"/>
</dbReference>
<dbReference type="SMART" id="SM00181">
    <property type="entry name" value="EGF"/>
    <property type="match status" value="3"/>
</dbReference>
<evidence type="ECO:0000256" key="2">
    <source>
        <dbReference type="ARBA" id="ARBA00012513"/>
    </source>
</evidence>
<dbReference type="InterPro" id="IPR001245">
    <property type="entry name" value="Ser-Thr/Tyr_kinase_cat_dom"/>
</dbReference>
<dbReference type="SMART" id="SM00220">
    <property type="entry name" value="S_TKc"/>
    <property type="match status" value="3"/>
</dbReference>
<keyword evidence="8" id="KW-0430">Lectin</keyword>
<evidence type="ECO:0000256" key="11">
    <source>
        <dbReference type="ARBA" id="ARBA00022840"/>
    </source>
</evidence>
<feature type="domain" description="Protein kinase" evidence="22">
    <location>
        <begin position="1543"/>
        <end position="1829"/>
    </location>
</feature>
<keyword evidence="10" id="KW-0418">Kinase</keyword>
<evidence type="ECO:0000256" key="21">
    <source>
        <dbReference type="SAM" id="Phobius"/>
    </source>
</evidence>
<evidence type="ECO:0000256" key="8">
    <source>
        <dbReference type="ARBA" id="ARBA00022734"/>
    </source>
</evidence>
<dbReference type="Pfam" id="PF01453">
    <property type="entry name" value="B_lectin"/>
    <property type="match status" value="2"/>
</dbReference>
<dbReference type="PANTHER" id="PTHR27002">
    <property type="entry name" value="RECEPTOR-LIKE SERINE/THREONINE-PROTEIN KINASE SD1-8"/>
    <property type="match status" value="1"/>
</dbReference>
<protein>
    <recommendedName>
        <fullName evidence="2">non-specific serine/threonine protein kinase</fullName>
        <ecNumber evidence="2">2.7.11.1</ecNumber>
    </recommendedName>
</protein>
<dbReference type="PROSITE" id="PS50948">
    <property type="entry name" value="PAN"/>
    <property type="match status" value="3"/>
</dbReference>
<evidence type="ECO:0000256" key="13">
    <source>
        <dbReference type="ARBA" id="ARBA00023136"/>
    </source>
</evidence>
<feature type="domain" description="Protein kinase" evidence="22">
    <location>
        <begin position="2706"/>
        <end position="2981"/>
    </location>
</feature>
<comment type="catalytic activity">
    <reaction evidence="18">
        <text>L-seryl-[protein] + ATP = O-phospho-L-seryl-[protein] + ADP + H(+)</text>
        <dbReference type="Rhea" id="RHEA:17989"/>
        <dbReference type="Rhea" id="RHEA-COMP:9863"/>
        <dbReference type="Rhea" id="RHEA-COMP:11604"/>
        <dbReference type="ChEBI" id="CHEBI:15378"/>
        <dbReference type="ChEBI" id="CHEBI:29999"/>
        <dbReference type="ChEBI" id="CHEBI:30616"/>
        <dbReference type="ChEBI" id="CHEBI:83421"/>
        <dbReference type="ChEBI" id="CHEBI:456216"/>
        <dbReference type="EC" id="2.7.11.1"/>
    </reaction>
</comment>
<evidence type="ECO:0000256" key="5">
    <source>
        <dbReference type="ARBA" id="ARBA00022679"/>
    </source>
</evidence>
<evidence type="ECO:0000256" key="3">
    <source>
        <dbReference type="ARBA" id="ARBA00022475"/>
    </source>
</evidence>
<feature type="compositionally biased region" description="Basic and acidic residues" evidence="20">
    <location>
        <begin position="3024"/>
        <end position="3036"/>
    </location>
</feature>
<feature type="transmembrane region" description="Helical" evidence="21">
    <location>
        <begin position="443"/>
        <end position="463"/>
    </location>
</feature>
<dbReference type="GO" id="GO:0048544">
    <property type="term" value="P:recognition of pollen"/>
    <property type="evidence" value="ECO:0007669"/>
    <property type="project" value="InterPro"/>
</dbReference>
<keyword evidence="15" id="KW-0675">Receptor</keyword>
<evidence type="ECO:0000256" key="15">
    <source>
        <dbReference type="ARBA" id="ARBA00023170"/>
    </source>
</evidence>
<evidence type="ECO:0000259" key="25">
    <source>
        <dbReference type="PROSITE" id="PS50948"/>
    </source>
</evidence>